<reference evidence="1 2" key="1">
    <citation type="submission" date="2016-03" db="EMBL/GenBank/DDBJ databases">
        <title>Cyphomyrmex costatus WGS genome.</title>
        <authorList>
            <person name="Nygaard S."/>
            <person name="Hu H."/>
            <person name="Boomsma J."/>
            <person name="Zhang G."/>
        </authorList>
    </citation>
    <scope>NUCLEOTIDE SEQUENCE [LARGE SCALE GENOMIC DNA]</scope>
    <source>
        <strain evidence="1">MS0001</strain>
        <tissue evidence="1">Whole body</tissue>
    </source>
</reference>
<protein>
    <submittedName>
        <fullName evidence="1">Uncharacterized protein</fullName>
    </submittedName>
</protein>
<evidence type="ECO:0000313" key="2">
    <source>
        <dbReference type="Proteomes" id="UP000078542"/>
    </source>
</evidence>
<dbReference type="STRING" id="456900.A0A151I742"/>
<evidence type="ECO:0000313" key="1">
    <source>
        <dbReference type="EMBL" id="KYM93999.1"/>
    </source>
</evidence>
<proteinExistence type="predicted"/>
<gene>
    <name evidence="1" type="ORF">ALC62_15388</name>
</gene>
<name>A0A151I742_9HYME</name>
<organism evidence="1 2">
    <name type="scientific">Cyphomyrmex costatus</name>
    <dbReference type="NCBI Taxonomy" id="456900"/>
    <lineage>
        <taxon>Eukaryota</taxon>
        <taxon>Metazoa</taxon>
        <taxon>Ecdysozoa</taxon>
        <taxon>Arthropoda</taxon>
        <taxon>Hexapoda</taxon>
        <taxon>Insecta</taxon>
        <taxon>Pterygota</taxon>
        <taxon>Neoptera</taxon>
        <taxon>Endopterygota</taxon>
        <taxon>Hymenoptera</taxon>
        <taxon>Apocrita</taxon>
        <taxon>Aculeata</taxon>
        <taxon>Formicoidea</taxon>
        <taxon>Formicidae</taxon>
        <taxon>Myrmicinae</taxon>
        <taxon>Cyphomyrmex</taxon>
    </lineage>
</organism>
<dbReference type="AlphaFoldDB" id="A0A151I742"/>
<sequence>MHATLLFVTDINSFTYSPTLQELALLNQVEELGNAIDIIQEEGLKYIAGYAASRFANKYNHLGTPTEMVVNPQNDWINYISKGRLISSSSELLEVAKIMNKEFQNYHGNFIQKSPGIFKIITDKVKEKIINTTIPREVLLCLIRTRTYIRVRIINKQISAENHKRKHNKKMSIFTNRRATTK</sequence>
<dbReference type="Proteomes" id="UP000078542">
    <property type="component" value="Unassembled WGS sequence"/>
</dbReference>
<dbReference type="EMBL" id="KQ978432">
    <property type="protein sequence ID" value="KYM93999.1"/>
    <property type="molecule type" value="Genomic_DNA"/>
</dbReference>
<keyword evidence="2" id="KW-1185">Reference proteome</keyword>
<accession>A0A151I742</accession>